<evidence type="ECO:0000256" key="8">
    <source>
        <dbReference type="PROSITE-ProRule" id="PRU00169"/>
    </source>
</evidence>
<dbReference type="KEGG" id="paun:MJA45_21415"/>
<dbReference type="Gene3D" id="3.40.50.2300">
    <property type="match status" value="1"/>
</dbReference>
<dbReference type="InterPro" id="IPR020449">
    <property type="entry name" value="Tscrpt_reg_AraC-type_HTH"/>
</dbReference>
<dbReference type="EMBL" id="CP130318">
    <property type="protein sequence ID" value="WNQ10158.1"/>
    <property type="molecule type" value="Genomic_DNA"/>
</dbReference>
<dbReference type="GO" id="GO:0005737">
    <property type="term" value="C:cytoplasm"/>
    <property type="evidence" value="ECO:0007669"/>
    <property type="project" value="UniProtKB-SubCell"/>
</dbReference>
<evidence type="ECO:0000256" key="7">
    <source>
        <dbReference type="ARBA" id="ARBA00023163"/>
    </source>
</evidence>
<dbReference type="SMART" id="SM00448">
    <property type="entry name" value="REC"/>
    <property type="match status" value="1"/>
</dbReference>
<evidence type="ECO:0000313" key="12">
    <source>
        <dbReference type="EMBL" id="WNQ10158.1"/>
    </source>
</evidence>
<comment type="subcellular location">
    <subcellularLocation>
        <location evidence="1">Cytoplasm</location>
    </subcellularLocation>
</comment>
<dbReference type="RefSeq" id="WP_315603932.1">
    <property type="nucleotide sequence ID" value="NZ_CP130318.1"/>
</dbReference>
<feature type="domain" description="Response regulatory" evidence="11">
    <location>
        <begin position="2"/>
        <end position="119"/>
    </location>
</feature>
<dbReference type="PROSITE" id="PS01124">
    <property type="entry name" value="HTH_ARAC_FAMILY_2"/>
    <property type="match status" value="1"/>
</dbReference>
<dbReference type="Gene3D" id="1.10.10.60">
    <property type="entry name" value="Homeodomain-like"/>
    <property type="match status" value="2"/>
</dbReference>
<dbReference type="InterPro" id="IPR011006">
    <property type="entry name" value="CheY-like_superfamily"/>
</dbReference>
<dbReference type="GO" id="GO:0043565">
    <property type="term" value="F:sequence-specific DNA binding"/>
    <property type="evidence" value="ECO:0007669"/>
    <property type="project" value="InterPro"/>
</dbReference>
<dbReference type="PANTHER" id="PTHR42713">
    <property type="entry name" value="HISTIDINE KINASE-RELATED"/>
    <property type="match status" value="1"/>
</dbReference>
<evidence type="ECO:0000259" key="10">
    <source>
        <dbReference type="PROSITE" id="PS01124"/>
    </source>
</evidence>
<proteinExistence type="predicted"/>
<dbReference type="Pfam" id="PF12833">
    <property type="entry name" value="HTH_18"/>
    <property type="match status" value="1"/>
</dbReference>
<dbReference type="Pfam" id="PF17853">
    <property type="entry name" value="GGDEF_2"/>
    <property type="match status" value="1"/>
</dbReference>
<accession>A0AA96LBL9</accession>
<keyword evidence="4" id="KW-0902">Two-component regulatory system</keyword>
<keyword evidence="13" id="KW-1185">Reference proteome</keyword>
<keyword evidence="3 8" id="KW-0597">Phosphoprotein</keyword>
<dbReference type="Proteomes" id="UP001305702">
    <property type="component" value="Chromosome"/>
</dbReference>
<dbReference type="InterPro" id="IPR018060">
    <property type="entry name" value="HTH_AraC"/>
</dbReference>
<dbReference type="GO" id="GO:0000160">
    <property type="term" value="P:phosphorelay signal transduction system"/>
    <property type="evidence" value="ECO:0007669"/>
    <property type="project" value="UniProtKB-KW"/>
</dbReference>
<keyword evidence="5" id="KW-0805">Transcription regulation</keyword>
<organism evidence="12 13">
    <name type="scientific">Paenibacillus aurantius</name>
    <dbReference type="NCBI Taxonomy" id="2918900"/>
    <lineage>
        <taxon>Bacteria</taxon>
        <taxon>Bacillati</taxon>
        <taxon>Bacillota</taxon>
        <taxon>Bacilli</taxon>
        <taxon>Bacillales</taxon>
        <taxon>Paenibacillaceae</taxon>
        <taxon>Paenibacillus</taxon>
    </lineage>
</organism>
<evidence type="ECO:0000256" key="1">
    <source>
        <dbReference type="ARBA" id="ARBA00004496"/>
    </source>
</evidence>
<dbReference type="GO" id="GO:0003700">
    <property type="term" value="F:DNA-binding transcription factor activity"/>
    <property type="evidence" value="ECO:0007669"/>
    <property type="project" value="InterPro"/>
</dbReference>
<dbReference type="SUPFAM" id="SSF46689">
    <property type="entry name" value="Homeodomain-like"/>
    <property type="match status" value="2"/>
</dbReference>
<evidence type="ECO:0000256" key="5">
    <source>
        <dbReference type="ARBA" id="ARBA00023015"/>
    </source>
</evidence>
<gene>
    <name evidence="12" type="ORF">MJA45_21415</name>
</gene>
<keyword evidence="6" id="KW-0238">DNA-binding</keyword>
<evidence type="ECO:0000313" key="13">
    <source>
        <dbReference type="Proteomes" id="UP001305702"/>
    </source>
</evidence>
<evidence type="ECO:0000256" key="3">
    <source>
        <dbReference type="ARBA" id="ARBA00022553"/>
    </source>
</evidence>
<feature type="domain" description="HTH araC/xylS-type" evidence="10">
    <location>
        <begin position="410"/>
        <end position="508"/>
    </location>
</feature>
<dbReference type="InterPro" id="IPR041522">
    <property type="entry name" value="CdaR_GGDEF"/>
</dbReference>
<evidence type="ECO:0000259" key="11">
    <source>
        <dbReference type="PROSITE" id="PS50110"/>
    </source>
</evidence>
<name>A0AA96LBL9_9BACL</name>
<dbReference type="AlphaFoldDB" id="A0AA96LBL9"/>
<protein>
    <submittedName>
        <fullName evidence="12">Response regulator</fullName>
    </submittedName>
</protein>
<reference evidence="12 13" key="1">
    <citation type="submission" date="2022-02" db="EMBL/GenBank/DDBJ databases">
        <title>Paenibacillus sp. MBLB1776 Whole Genome Shotgun Sequencing.</title>
        <authorList>
            <person name="Hwang C.Y."/>
            <person name="Cho E.-S."/>
            <person name="Seo M.-J."/>
        </authorList>
    </citation>
    <scope>NUCLEOTIDE SEQUENCE [LARGE SCALE GENOMIC DNA]</scope>
    <source>
        <strain evidence="12 13">MBLB1776</strain>
    </source>
</reference>
<dbReference type="InterPro" id="IPR009057">
    <property type="entry name" value="Homeodomain-like_sf"/>
</dbReference>
<evidence type="ECO:0000256" key="9">
    <source>
        <dbReference type="SAM" id="MobiDB-lite"/>
    </source>
</evidence>
<dbReference type="SMART" id="SM00342">
    <property type="entry name" value="HTH_ARAC"/>
    <property type="match status" value="1"/>
</dbReference>
<evidence type="ECO:0000256" key="4">
    <source>
        <dbReference type="ARBA" id="ARBA00023012"/>
    </source>
</evidence>
<evidence type="ECO:0000256" key="2">
    <source>
        <dbReference type="ARBA" id="ARBA00022490"/>
    </source>
</evidence>
<dbReference type="CDD" id="cd17536">
    <property type="entry name" value="REC_YesN-like"/>
    <property type="match status" value="1"/>
</dbReference>
<dbReference type="SUPFAM" id="SSF52172">
    <property type="entry name" value="CheY-like"/>
    <property type="match status" value="1"/>
</dbReference>
<sequence length="522" mass="58219">MRIMIVDDEVIIRTGLARVINWEELGLTLLEPAASAEEALSRLPEERPNIVLTDIRMTGQTGLHLAKETKRLFPDTEVIILSGYDDFTYMQQAIRQEVSDYILKTSRPEEIIQTVLRAKARIESKWAAHSQDRFRSTEARNRLLERLFSGSTEGVEWGAISDDLPGLFRERGESSPLQVVLFGAEGWGKTPSSRSLLLFAVENTLKDSLNAETLVEPDRVAAVIRQDGGGNLETVMGRIERLLKARLYAGAGPVVQGPRELSISYAGAVSAFRYPLLLGRRLVEASDIRDRKGGRTVCSHAEELSLSSILLEDDPVALKSWVQQYVEERIADPDMTVESLEASVRSAGLSAHRWLERVMEATGRDATGSMPPSLPGTSGAAPKEELFQSLYTLMKHYHSRLAEGQVSHVQRAMAYIEENLGGDVRLQQVAKHVHLNPSHLSEVFKKETGQTFGDFVTGQKIRRAMEILAVSPAKISEVAGIVGYEDVKYFSQLFKKYTGQTPSEYRESRIPDRNGLGQQRER</sequence>
<dbReference type="Pfam" id="PF00072">
    <property type="entry name" value="Response_reg"/>
    <property type="match status" value="1"/>
</dbReference>
<evidence type="ECO:0000256" key="6">
    <source>
        <dbReference type="ARBA" id="ARBA00023125"/>
    </source>
</evidence>
<dbReference type="InterPro" id="IPR051552">
    <property type="entry name" value="HptR"/>
</dbReference>
<dbReference type="PANTHER" id="PTHR42713:SF3">
    <property type="entry name" value="TRANSCRIPTIONAL REGULATORY PROTEIN HPTR"/>
    <property type="match status" value="1"/>
</dbReference>
<dbReference type="PRINTS" id="PR00032">
    <property type="entry name" value="HTHARAC"/>
</dbReference>
<dbReference type="InterPro" id="IPR001789">
    <property type="entry name" value="Sig_transdc_resp-reg_receiver"/>
</dbReference>
<keyword evidence="2" id="KW-0963">Cytoplasm</keyword>
<feature type="modified residue" description="4-aspartylphosphate" evidence="8">
    <location>
        <position position="54"/>
    </location>
</feature>
<feature type="region of interest" description="Disordered" evidence="9">
    <location>
        <begin position="501"/>
        <end position="522"/>
    </location>
</feature>
<keyword evidence="7" id="KW-0804">Transcription</keyword>
<dbReference type="PROSITE" id="PS50110">
    <property type="entry name" value="RESPONSE_REGULATORY"/>
    <property type="match status" value="1"/>
</dbReference>